<sequence length="193" mass="21675">MSKDGGNDGDINRMDESDDSEADGGEEILHERIKRHGPKRKQVPKARKQRFKVRRTKANAQDRNRMHGLNDVLETSRKLVTCYSNTEKLSKIETLRLATNYICALSEILQWDESPDVMLFVQTLCQGLSQPSTNLVAGCLQLNQRTFLPADIPPQGHQTSSASSSVQPSYPYPSPPYGSMDSHIQASSDRQWT</sequence>
<reference evidence="1" key="1">
    <citation type="submission" date="2021-05" db="EMBL/GenBank/DDBJ databases">
        <authorList>
            <person name="Pan Q."/>
            <person name="Jouanno E."/>
            <person name="Zahm M."/>
            <person name="Klopp C."/>
            <person name="Cabau C."/>
            <person name="Louis A."/>
            <person name="Berthelot C."/>
            <person name="Parey E."/>
            <person name="Roest Crollius H."/>
            <person name="Montfort J."/>
            <person name="Robinson-Rechavi M."/>
            <person name="Bouchez O."/>
            <person name="Lampietro C."/>
            <person name="Lopez Roques C."/>
            <person name="Donnadieu C."/>
            <person name="Postlethwait J."/>
            <person name="Bobe J."/>
            <person name="Dillon D."/>
            <person name="Chandos A."/>
            <person name="von Hippel F."/>
            <person name="Guiguen Y."/>
        </authorList>
    </citation>
    <scope>NUCLEOTIDE SEQUENCE</scope>
    <source>
        <strain evidence="1">YG-Jan2019</strain>
    </source>
</reference>
<name>A0ACC2GL06_DALPE</name>
<protein>
    <submittedName>
        <fullName evidence="1">Uncharacterized protein</fullName>
    </submittedName>
</protein>
<dbReference type="Proteomes" id="UP001157502">
    <property type="component" value="Chromosome 12"/>
</dbReference>
<proteinExistence type="predicted"/>
<evidence type="ECO:0000313" key="2">
    <source>
        <dbReference type="Proteomes" id="UP001157502"/>
    </source>
</evidence>
<comment type="caution">
    <text evidence="1">The sequence shown here is derived from an EMBL/GenBank/DDBJ whole genome shotgun (WGS) entry which is preliminary data.</text>
</comment>
<gene>
    <name evidence="1" type="ORF">DPEC_G00157780</name>
</gene>
<keyword evidence="2" id="KW-1185">Reference proteome</keyword>
<dbReference type="EMBL" id="CM055739">
    <property type="protein sequence ID" value="KAJ8004308.1"/>
    <property type="molecule type" value="Genomic_DNA"/>
</dbReference>
<organism evidence="1 2">
    <name type="scientific">Dallia pectoralis</name>
    <name type="common">Alaska blackfish</name>
    <dbReference type="NCBI Taxonomy" id="75939"/>
    <lineage>
        <taxon>Eukaryota</taxon>
        <taxon>Metazoa</taxon>
        <taxon>Chordata</taxon>
        <taxon>Craniata</taxon>
        <taxon>Vertebrata</taxon>
        <taxon>Euteleostomi</taxon>
        <taxon>Actinopterygii</taxon>
        <taxon>Neopterygii</taxon>
        <taxon>Teleostei</taxon>
        <taxon>Protacanthopterygii</taxon>
        <taxon>Esociformes</taxon>
        <taxon>Umbridae</taxon>
        <taxon>Dallia</taxon>
    </lineage>
</organism>
<accession>A0ACC2GL06</accession>
<evidence type="ECO:0000313" key="1">
    <source>
        <dbReference type="EMBL" id="KAJ8004308.1"/>
    </source>
</evidence>